<sequence>MEPKAKTGIVQILKVHWKKRYYAQRSFSSGGLSPDSLRNVFTRSWPRAERIIADALGITPQEIWPSRYGDMQIKNDAIPQIIINVE</sequence>
<organism evidence="6 7">
    <name type="scientific">Salmonella enterica I</name>
    <dbReference type="NCBI Taxonomy" id="59201"/>
    <lineage>
        <taxon>Bacteria</taxon>
        <taxon>Pseudomonadati</taxon>
        <taxon>Pseudomonadota</taxon>
        <taxon>Gammaproteobacteria</taxon>
        <taxon>Enterobacterales</taxon>
        <taxon>Enterobacteriaceae</taxon>
        <taxon>Salmonella</taxon>
    </lineage>
</organism>
<protein>
    <submittedName>
        <fullName evidence="6">Transcriptional regulator</fullName>
    </submittedName>
</protein>
<keyword evidence="4" id="KW-0804">Transcription</keyword>
<dbReference type="GO" id="GO:0003677">
    <property type="term" value="F:DNA binding"/>
    <property type="evidence" value="ECO:0007669"/>
    <property type="project" value="UniProtKB-KW"/>
</dbReference>
<dbReference type="Pfam" id="PF13693">
    <property type="entry name" value="HTH_35"/>
    <property type="match status" value="1"/>
</dbReference>
<proteinExistence type="inferred from homology"/>
<dbReference type="SUPFAM" id="SSF47413">
    <property type="entry name" value="lambda repressor-like DNA-binding domains"/>
    <property type="match status" value="1"/>
</dbReference>
<evidence type="ECO:0000256" key="3">
    <source>
        <dbReference type="ARBA" id="ARBA00023125"/>
    </source>
</evidence>
<evidence type="ECO:0000313" key="6">
    <source>
        <dbReference type="EMBL" id="SUH36038.1"/>
    </source>
</evidence>
<gene>
    <name evidence="6" type="ORF">NCTC8261_02287</name>
</gene>
<evidence type="ECO:0000259" key="5">
    <source>
        <dbReference type="Pfam" id="PF13693"/>
    </source>
</evidence>
<feature type="domain" description="Ner winged helix-turn-helix DNA-binding" evidence="5">
    <location>
        <begin position="29"/>
        <end position="72"/>
    </location>
</feature>
<keyword evidence="2" id="KW-0805">Transcription regulation</keyword>
<dbReference type="AlphaFoldDB" id="A0A379WQW8"/>
<evidence type="ECO:0000256" key="4">
    <source>
        <dbReference type="ARBA" id="ARBA00023163"/>
    </source>
</evidence>
<dbReference type="Proteomes" id="UP000254712">
    <property type="component" value="Unassembled WGS sequence"/>
</dbReference>
<accession>A0A379WQW8</accession>
<keyword evidence="3" id="KW-0238">DNA-binding</keyword>
<evidence type="ECO:0000313" key="7">
    <source>
        <dbReference type="Proteomes" id="UP000254712"/>
    </source>
</evidence>
<dbReference type="InterPro" id="IPR010982">
    <property type="entry name" value="Lambda_DNA-bd_dom_sf"/>
</dbReference>
<evidence type="ECO:0000256" key="2">
    <source>
        <dbReference type="ARBA" id="ARBA00023015"/>
    </source>
</evidence>
<dbReference type="InterPro" id="IPR038722">
    <property type="entry name" value="Ner_HTH_dom"/>
</dbReference>
<comment type="similarity">
    <text evidence="1">Belongs to the ner transcriptional regulatory family.</text>
</comment>
<dbReference type="Gene3D" id="1.10.260.40">
    <property type="entry name" value="lambda repressor-like DNA-binding domains"/>
    <property type="match status" value="1"/>
</dbReference>
<reference evidence="6 7" key="1">
    <citation type="submission" date="2018-06" db="EMBL/GenBank/DDBJ databases">
        <authorList>
            <consortium name="Pathogen Informatics"/>
            <person name="Doyle S."/>
        </authorList>
    </citation>
    <scope>NUCLEOTIDE SEQUENCE [LARGE SCALE GENOMIC DNA]</scope>
    <source>
        <strain evidence="6 7">NCTC8261</strain>
    </source>
</reference>
<evidence type="ECO:0000256" key="1">
    <source>
        <dbReference type="ARBA" id="ARBA00006157"/>
    </source>
</evidence>
<dbReference type="EMBL" id="UGXT01000002">
    <property type="protein sequence ID" value="SUH36038.1"/>
    <property type="molecule type" value="Genomic_DNA"/>
</dbReference>
<name>A0A379WQW8_SALET</name>